<dbReference type="SUPFAM" id="SSF52540">
    <property type="entry name" value="P-loop containing nucleoside triphosphate hydrolases"/>
    <property type="match status" value="2"/>
</dbReference>
<dbReference type="Proteomes" id="UP000601171">
    <property type="component" value="Unassembled WGS sequence"/>
</dbReference>
<evidence type="ECO:0000256" key="1">
    <source>
        <dbReference type="ARBA" id="ARBA00022737"/>
    </source>
</evidence>
<feature type="domain" description="ABC transporter" evidence="5">
    <location>
        <begin position="4"/>
        <end position="259"/>
    </location>
</feature>
<evidence type="ECO:0000256" key="4">
    <source>
        <dbReference type="SAM" id="Coils"/>
    </source>
</evidence>
<comment type="caution">
    <text evidence="6">The sequence shown here is derived from an EMBL/GenBank/DDBJ whole genome shotgun (WGS) entry which is preliminary data.</text>
</comment>
<feature type="domain" description="ABC transporter" evidence="5">
    <location>
        <begin position="333"/>
        <end position="545"/>
    </location>
</feature>
<evidence type="ECO:0000256" key="3">
    <source>
        <dbReference type="ARBA" id="ARBA00022840"/>
    </source>
</evidence>
<dbReference type="PANTHER" id="PTHR42855:SF2">
    <property type="entry name" value="DRUG RESISTANCE ABC TRANSPORTER,ATP-BINDING PROTEIN"/>
    <property type="match status" value="1"/>
</dbReference>
<dbReference type="InterPro" id="IPR027417">
    <property type="entry name" value="P-loop_NTPase"/>
</dbReference>
<dbReference type="FunFam" id="3.40.50.300:FF:000309">
    <property type="entry name" value="ABC transporter ATP-binding protein"/>
    <property type="match status" value="1"/>
</dbReference>
<evidence type="ECO:0000313" key="6">
    <source>
        <dbReference type="EMBL" id="MBC8587576.1"/>
    </source>
</evidence>
<dbReference type="Pfam" id="PF00005">
    <property type="entry name" value="ABC_tran"/>
    <property type="match status" value="2"/>
</dbReference>
<feature type="coiled-coil region" evidence="4">
    <location>
        <begin position="255"/>
        <end position="282"/>
    </location>
</feature>
<evidence type="ECO:0000313" key="7">
    <source>
        <dbReference type="Proteomes" id="UP000601171"/>
    </source>
</evidence>
<dbReference type="PROSITE" id="PS00211">
    <property type="entry name" value="ABC_TRANSPORTER_1"/>
    <property type="match status" value="1"/>
</dbReference>
<gene>
    <name evidence="6" type="primary">abc-f</name>
    <name evidence="6" type="ORF">H8707_04885</name>
</gene>
<dbReference type="GO" id="GO:0003676">
    <property type="term" value="F:nucleic acid binding"/>
    <property type="evidence" value="ECO:0007669"/>
    <property type="project" value="UniProtKB-ARBA"/>
</dbReference>
<dbReference type="PROSITE" id="PS50893">
    <property type="entry name" value="ABC_TRANSPORTER_2"/>
    <property type="match status" value="2"/>
</dbReference>
<keyword evidence="1" id="KW-0677">Repeat</keyword>
<dbReference type="SMART" id="SM00382">
    <property type="entry name" value="AAA"/>
    <property type="match status" value="2"/>
</dbReference>
<evidence type="ECO:0000259" key="5">
    <source>
        <dbReference type="PROSITE" id="PS50893"/>
    </source>
</evidence>
<dbReference type="InterPro" id="IPR017871">
    <property type="entry name" value="ABC_transporter-like_CS"/>
</dbReference>
<feature type="coiled-coil region" evidence="4">
    <location>
        <begin position="574"/>
        <end position="625"/>
    </location>
</feature>
<dbReference type="InterPro" id="IPR032781">
    <property type="entry name" value="ABC_tran_Xtn"/>
</dbReference>
<dbReference type="RefSeq" id="WP_262429030.1">
    <property type="nucleotide sequence ID" value="NZ_JACRTG010000014.1"/>
</dbReference>
<accession>A0A926ERL7</accession>
<dbReference type="AlphaFoldDB" id="A0A926ERL7"/>
<organism evidence="6 7">
    <name type="scientific">Paratissierella segnis</name>
    <dbReference type="NCBI Taxonomy" id="2763679"/>
    <lineage>
        <taxon>Bacteria</taxon>
        <taxon>Bacillati</taxon>
        <taxon>Bacillota</taxon>
        <taxon>Tissierellia</taxon>
        <taxon>Tissierellales</taxon>
        <taxon>Tissierellaceae</taxon>
        <taxon>Paratissierella</taxon>
    </lineage>
</organism>
<dbReference type="PANTHER" id="PTHR42855">
    <property type="entry name" value="ABC TRANSPORTER ATP-BINDING SUBUNIT"/>
    <property type="match status" value="1"/>
</dbReference>
<proteinExistence type="predicted"/>
<dbReference type="CDD" id="cd03221">
    <property type="entry name" value="ABCF_EF-3"/>
    <property type="match status" value="2"/>
</dbReference>
<dbReference type="GO" id="GO:0016887">
    <property type="term" value="F:ATP hydrolysis activity"/>
    <property type="evidence" value="ECO:0007669"/>
    <property type="project" value="InterPro"/>
</dbReference>
<evidence type="ECO:0000256" key="2">
    <source>
        <dbReference type="ARBA" id="ARBA00022741"/>
    </source>
</evidence>
<dbReference type="InterPro" id="IPR003593">
    <property type="entry name" value="AAA+_ATPase"/>
</dbReference>
<dbReference type="InterPro" id="IPR003439">
    <property type="entry name" value="ABC_transporter-like_ATP-bd"/>
</dbReference>
<dbReference type="GO" id="GO:0005524">
    <property type="term" value="F:ATP binding"/>
    <property type="evidence" value="ECO:0007669"/>
    <property type="project" value="UniProtKB-KW"/>
</dbReference>
<reference evidence="6" key="1">
    <citation type="submission" date="2020-08" db="EMBL/GenBank/DDBJ databases">
        <title>Genome public.</title>
        <authorList>
            <person name="Liu C."/>
            <person name="Sun Q."/>
        </authorList>
    </citation>
    <scope>NUCLEOTIDE SEQUENCE</scope>
    <source>
        <strain evidence="6">BX21</strain>
    </source>
</reference>
<sequence length="631" mass="73061">MIELSLNNVEKYYGANQALKDLTFQVSKGVRVGIVGRNGTGKTTIFKVITGIENYDNGIISIRKGSSIGYLEQIPDYPSEYRAKDVLNEAFRDLLELQSTLRELEVKMSTVEGGELNYTIKKYGDLRDIFETKGGYEIEEKMSKVCNGLGFNQDFLNMEFNDLSGGEKTTVILGKILLEGPDILLLDEPTNHLDMSSMSWLESYLTEYNGTVLIISHDRYFLDSVVNKIVEIENGTAKSYAGNYSSYVEEKDKVYLEELKRYENQQKKIRSMEESIKRLKDWADRGDNENMFRRAFSMEKRLEKMEKVDKPVLDTRNIKLNFSIQDRSGKDVIGVKGLQMKLEGKTLFNNLNFSLKYGERVAILGKNGSGKTTLLKTILGEISADEGEVKIGVNVKIGYLQQNIHFNNEDDTVLDIFREGYICSETEARNILSRFLFYSEDIFKRGKNLSGGERARLRLCQLMYKDVNTLILDEPTNHLDIMSREMLEETLNKFQGSIIFVSHDRYFINKIADRIDELSNGTLKSYYGDYDYYKEKRLNYNNVEEPHKKSKEYTNKKVEDSKKTIKDTPNAKRIKEIEDDIKKQETLLKEKEIELDLYSTDYIKLNDLYKEKVDLKDKLDKLLDEWIRLNE</sequence>
<keyword evidence="2" id="KW-0547">Nucleotide-binding</keyword>
<dbReference type="Pfam" id="PF12848">
    <property type="entry name" value="ABC_tran_Xtn"/>
    <property type="match status" value="1"/>
</dbReference>
<dbReference type="InterPro" id="IPR051309">
    <property type="entry name" value="ABCF_ATPase"/>
</dbReference>
<protein>
    <submittedName>
        <fullName evidence="6">ABC-F type ribosomal protection protein</fullName>
    </submittedName>
</protein>
<dbReference type="NCBIfam" id="NF000355">
    <property type="entry name" value="ribo_prot_ABC_F"/>
    <property type="match status" value="1"/>
</dbReference>
<dbReference type="EMBL" id="JACRTG010000014">
    <property type="protein sequence ID" value="MBC8587576.1"/>
    <property type="molecule type" value="Genomic_DNA"/>
</dbReference>
<name>A0A926ERL7_9FIRM</name>
<dbReference type="Gene3D" id="3.40.50.300">
    <property type="entry name" value="P-loop containing nucleotide triphosphate hydrolases"/>
    <property type="match status" value="2"/>
</dbReference>
<dbReference type="FunFam" id="3.40.50.300:FF:000011">
    <property type="entry name" value="Putative ABC transporter ATP-binding component"/>
    <property type="match status" value="1"/>
</dbReference>
<keyword evidence="3" id="KW-0067">ATP-binding</keyword>
<keyword evidence="7" id="KW-1185">Reference proteome</keyword>
<keyword evidence="4" id="KW-0175">Coiled coil</keyword>